<feature type="compositionally biased region" description="Basic residues" evidence="1">
    <location>
        <begin position="62"/>
        <end position="73"/>
    </location>
</feature>
<feature type="compositionally biased region" description="Basic and acidic residues" evidence="1">
    <location>
        <begin position="26"/>
        <end position="35"/>
    </location>
</feature>
<sequence length="111" mass="11606">MARASFLRARGGGIMGDWGGNRPMTRRKERERGGIVEEVGGYSAPVLAGEVERRVEGSASGPHRRARGSRRHGVGGFGGHDGCDAGRDGWRSGMTGGDLSGREGGENGLGR</sequence>
<proteinExistence type="predicted"/>
<dbReference type="AlphaFoldDB" id="Q6YS81"/>
<accession>Q6YS81</accession>
<name>Q6YS81_ORYSJ</name>
<reference evidence="3" key="1">
    <citation type="journal article" date="2005" name="Nature">
        <title>The map-based sequence of the rice genome.</title>
        <authorList>
            <consortium name="International rice genome sequencing project (IRGSP)"/>
            <person name="Matsumoto T."/>
            <person name="Wu J."/>
            <person name="Kanamori H."/>
            <person name="Katayose Y."/>
            <person name="Fujisawa M."/>
            <person name="Namiki N."/>
            <person name="Mizuno H."/>
            <person name="Yamamoto K."/>
            <person name="Antonio B.A."/>
            <person name="Baba T."/>
            <person name="Sakata K."/>
            <person name="Nagamura Y."/>
            <person name="Aoki H."/>
            <person name="Arikawa K."/>
            <person name="Arita K."/>
            <person name="Bito T."/>
            <person name="Chiden Y."/>
            <person name="Fujitsuka N."/>
            <person name="Fukunaka R."/>
            <person name="Hamada M."/>
            <person name="Harada C."/>
            <person name="Hayashi A."/>
            <person name="Hijishita S."/>
            <person name="Honda M."/>
            <person name="Hosokawa S."/>
            <person name="Ichikawa Y."/>
            <person name="Idonuma A."/>
            <person name="Iijima M."/>
            <person name="Ikeda M."/>
            <person name="Ikeno M."/>
            <person name="Ito K."/>
            <person name="Ito S."/>
            <person name="Ito T."/>
            <person name="Ito Y."/>
            <person name="Ito Y."/>
            <person name="Iwabuchi A."/>
            <person name="Kamiya K."/>
            <person name="Karasawa W."/>
            <person name="Kurita K."/>
            <person name="Katagiri S."/>
            <person name="Kikuta A."/>
            <person name="Kobayashi H."/>
            <person name="Kobayashi N."/>
            <person name="Machita K."/>
            <person name="Maehara T."/>
            <person name="Masukawa M."/>
            <person name="Mizubayashi T."/>
            <person name="Mukai Y."/>
            <person name="Nagasaki H."/>
            <person name="Nagata Y."/>
            <person name="Naito S."/>
            <person name="Nakashima M."/>
            <person name="Nakama Y."/>
            <person name="Nakamichi Y."/>
            <person name="Nakamura M."/>
            <person name="Meguro A."/>
            <person name="Negishi M."/>
            <person name="Ohta I."/>
            <person name="Ohta T."/>
            <person name="Okamoto M."/>
            <person name="Ono N."/>
            <person name="Saji S."/>
            <person name="Sakaguchi M."/>
            <person name="Sakai K."/>
            <person name="Shibata M."/>
            <person name="Shimokawa T."/>
            <person name="Song J."/>
            <person name="Takazaki Y."/>
            <person name="Terasawa K."/>
            <person name="Tsugane M."/>
            <person name="Tsuji K."/>
            <person name="Ueda S."/>
            <person name="Waki K."/>
            <person name="Yamagata H."/>
            <person name="Yamamoto M."/>
            <person name="Yamamoto S."/>
            <person name="Yamane H."/>
            <person name="Yoshiki S."/>
            <person name="Yoshihara R."/>
            <person name="Yukawa K."/>
            <person name="Zhong H."/>
            <person name="Yano M."/>
            <person name="Yuan Q."/>
            <person name="Ouyang S."/>
            <person name="Liu J."/>
            <person name="Jones K.M."/>
            <person name="Gansberger K."/>
            <person name="Moffat K."/>
            <person name="Hill J."/>
            <person name="Bera J."/>
            <person name="Fadrosh D."/>
            <person name="Jin S."/>
            <person name="Johri S."/>
            <person name="Kim M."/>
            <person name="Overton L."/>
            <person name="Reardon M."/>
            <person name="Tsitrin T."/>
            <person name="Vuong H."/>
            <person name="Weaver B."/>
            <person name="Ciecko A."/>
            <person name="Tallon L."/>
            <person name="Jackson J."/>
            <person name="Pai G."/>
            <person name="Aken S.V."/>
            <person name="Utterback T."/>
            <person name="Reidmuller S."/>
            <person name="Feldblyum T."/>
            <person name="Hsiao J."/>
            <person name="Zismann V."/>
            <person name="Iobst S."/>
            <person name="de Vazeille A.R."/>
            <person name="Buell C.R."/>
            <person name="Ying K."/>
            <person name="Li Y."/>
            <person name="Lu T."/>
            <person name="Huang Y."/>
            <person name="Zhao Q."/>
            <person name="Feng Q."/>
            <person name="Zhang L."/>
            <person name="Zhu J."/>
            <person name="Weng Q."/>
            <person name="Mu J."/>
            <person name="Lu Y."/>
            <person name="Fan D."/>
            <person name="Liu Y."/>
            <person name="Guan J."/>
            <person name="Zhang Y."/>
            <person name="Yu S."/>
            <person name="Liu X."/>
            <person name="Zhang Y."/>
            <person name="Hong G."/>
            <person name="Han B."/>
            <person name="Choisne N."/>
            <person name="Demange N."/>
            <person name="Orjeda G."/>
            <person name="Samain S."/>
            <person name="Cattolico L."/>
            <person name="Pelletier E."/>
            <person name="Couloux A."/>
            <person name="Segurens B."/>
            <person name="Wincker P."/>
            <person name="D'Hont A."/>
            <person name="Scarpelli C."/>
            <person name="Weissenbach J."/>
            <person name="Salanoubat M."/>
            <person name="Quetier F."/>
            <person name="Yu Y."/>
            <person name="Kim H.R."/>
            <person name="Rambo T."/>
            <person name="Currie J."/>
            <person name="Collura K."/>
            <person name="Luo M."/>
            <person name="Yang T."/>
            <person name="Ammiraju J.S.S."/>
            <person name="Engler F."/>
            <person name="Soderlund C."/>
            <person name="Wing R.A."/>
            <person name="Palmer L.E."/>
            <person name="de la Bastide M."/>
            <person name="Spiegel L."/>
            <person name="Nascimento L."/>
            <person name="Zutavern T."/>
            <person name="O'Shaughnessy A."/>
            <person name="Dike S."/>
            <person name="Dedhia N."/>
            <person name="Preston R."/>
            <person name="Balija V."/>
            <person name="McCombie W.R."/>
            <person name="Chow T."/>
            <person name="Chen H."/>
            <person name="Chung M."/>
            <person name="Chen C."/>
            <person name="Shaw J."/>
            <person name="Wu H."/>
            <person name="Hsiao K."/>
            <person name="Chao Y."/>
            <person name="Chu M."/>
            <person name="Cheng C."/>
            <person name="Hour A."/>
            <person name="Lee P."/>
            <person name="Lin S."/>
            <person name="Lin Y."/>
            <person name="Liou J."/>
            <person name="Liu S."/>
            <person name="Hsing Y."/>
            <person name="Raghuvanshi S."/>
            <person name="Mohanty A."/>
            <person name="Bharti A.K."/>
            <person name="Gaur A."/>
            <person name="Gupta V."/>
            <person name="Kumar D."/>
            <person name="Ravi V."/>
            <person name="Vij S."/>
            <person name="Kapur A."/>
            <person name="Khurana P."/>
            <person name="Khurana P."/>
            <person name="Khurana J.P."/>
            <person name="Tyagi A.K."/>
            <person name="Gaikwad K."/>
            <person name="Singh A."/>
            <person name="Dalal V."/>
            <person name="Srivastava S."/>
            <person name="Dixit A."/>
            <person name="Pal A.K."/>
            <person name="Ghazi I.A."/>
            <person name="Yadav M."/>
            <person name="Pandit A."/>
            <person name="Bhargava A."/>
            <person name="Sureshbabu K."/>
            <person name="Batra K."/>
            <person name="Sharma T.R."/>
            <person name="Mohapatra T."/>
            <person name="Singh N.K."/>
            <person name="Messing J."/>
            <person name="Nelson A.B."/>
            <person name="Fuks G."/>
            <person name="Kavchok S."/>
            <person name="Keizer G."/>
            <person name="Linton E."/>
            <person name="Llaca V."/>
            <person name="Song R."/>
            <person name="Tanyolac B."/>
            <person name="Young S."/>
            <person name="Ho-Il K."/>
            <person name="Hahn J.H."/>
            <person name="Sangsakoo G."/>
            <person name="Vanavichit A."/>
            <person name="de Mattos Luiz.A.T."/>
            <person name="Zimmer P.D."/>
            <person name="Malone G."/>
            <person name="Dellagostin O."/>
            <person name="de Oliveira A.C."/>
            <person name="Bevan M."/>
            <person name="Bancroft I."/>
            <person name="Minx P."/>
            <person name="Cordum H."/>
            <person name="Wilson R."/>
            <person name="Cheng Z."/>
            <person name="Jin W."/>
            <person name="Jiang J."/>
            <person name="Leong S.A."/>
            <person name="Iwama H."/>
            <person name="Gojobori T."/>
            <person name="Itoh T."/>
            <person name="Niimura Y."/>
            <person name="Fujii Y."/>
            <person name="Habara T."/>
            <person name="Sakai H."/>
            <person name="Sato Y."/>
            <person name="Wilson G."/>
            <person name="Kumar K."/>
            <person name="McCouch S."/>
            <person name="Juretic N."/>
            <person name="Hoen D."/>
            <person name="Wright S."/>
            <person name="Bruskiewich R."/>
            <person name="Bureau T."/>
            <person name="Miyao A."/>
            <person name="Hirochika H."/>
            <person name="Nishikawa T."/>
            <person name="Kadowaki K."/>
            <person name="Sugiura M."/>
            <person name="Burr B."/>
            <person name="Sasaki T."/>
        </authorList>
    </citation>
    <scope>NUCLEOTIDE SEQUENCE [LARGE SCALE GENOMIC DNA]</scope>
    <source>
        <strain evidence="3">cv. Nipponbare</strain>
    </source>
</reference>
<dbReference type="EMBL" id="AP006479">
    <property type="protein sequence ID" value="BAC84892.1"/>
    <property type="molecule type" value="Genomic_DNA"/>
</dbReference>
<feature type="region of interest" description="Disordered" evidence="1">
    <location>
        <begin position="1"/>
        <end position="35"/>
    </location>
</feature>
<evidence type="ECO:0000313" key="3">
    <source>
        <dbReference type="Proteomes" id="UP000000763"/>
    </source>
</evidence>
<evidence type="ECO:0000256" key="1">
    <source>
        <dbReference type="SAM" id="MobiDB-lite"/>
    </source>
</evidence>
<gene>
    <name evidence="2" type="primary">B1272H04.14</name>
</gene>
<feature type="compositionally biased region" description="Basic and acidic residues" evidence="1">
    <location>
        <begin position="81"/>
        <end position="90"/>
    </location>
</feature>
<dbReference type="Proteomes" id="UP000000763">
    <property type="component" value="Chromosome 7"/>
</dbReference>
<feature type="region of interest" description="Disordered" evidence="1">
    <location>
        <begin position="54"/>
        <end position="111"/>
    </location>
</feature>
<protein>
    <submittedName>
        <fullName evidence="2">Uncharacterized protein</fullName>
    </submittedName>
</protein>
<evidence type="ECO:0000313" key="2">
    <source>
        <dbReference type="EMBL" id="BAC84892.1"/>
    </source>
</evidence>
<organism evidence="2 3">
    <name type="scientific">Oryza sativa subsp. japonica</name>
    <name type="common">Rice</name>
    <dbReference type="NCBI Taxonomy" id="39947"/>
    <lineage>
        <taxon>Eukaryota</taxon>
        <taxon>Viridiplantae</taxon>
        <taxon>Streptophyta</taxon>
        <taxon>Embryophyta</taxon>
        <taxon>Tracheophyta</taxon>
        <taxon>Spermatophyta</taxon>
        <taxon>Magnoliopsida</taxon>
        <taxon>Liliopsida</taxon>
        <taxon>Poales</taxon>
        <taxon>Poaceae</taxon>
        <taxon>BOP clade</taxon>
        <taxon>Oryzoideae</taxon>
        <taxon>Oryzeae</taxon>
        <taxon>Oryzinae</taxon>
        <taxon>Oryza</taxon>
        <taxon>Oryza sativa</taxon>
    </lineage>
</organism>
<reference evidence="3" key="2">
    <citation type="journal article" date="2008" name="Nucleic Acids Res.">
        <title>The rice annotation project database (RAP-DB): 2008 update.</title>
        <authorList>
            <consortium name="The rice annotation project (RAP)"/>
        </authorList>
    </citation>
    <scope>GENOME REANNOTATION</scope>
    <source>
        <strain evidence="3">cv. Nipponbare</strain>
    </source>
</reference>
<feature type="compositionally biased region" description="Gly residues" evidence="1">
    <location>
        <begin position="10"/>
        <end position="19"/>
    </location>
</feature>